<feature type="region of interest" description="Disordered" evidence="4">
    <location>
        <begin position="18"/>
        <end position="38"/>
    </location>
</feature>
<evidence type="ECO:0000256" key="2">
    <source>
        <dbReference type="ARBA" id="ARBA00023054"/>
    </source>
</evidence>
<name>A0ABQ9E1J4_TEGGR</name>
<keyword evidence="7" id="KW-1185">Reference proteome</keyword>
<keyword evidence="2 3" id="KW-0175">Coiled coil</keyword>
<feature type="region of interest" description="Disordered" evidence="4">
    <location>
        <begin position="739"/>
        <end position="762"/>
    </location>
</feature>
<dbReference type="EMBL" id="JARBDR010000921">
    <property type="protein sequence ID" value="KAJ8299329.1"/>
    <property type="molecule type" value="Genomic_DNA"/>
</dbReference>
<organism evidence="6 7">
    <name type="scientific">Tegillarca granosa</name>
    <name type="common">Malaysian cockle</name>
    <name type="synonym">Anadara granosa</name>
    <dbReference type="NCBI Taxonomy" id="220873"/>
    <lineage>
        <taxon>Eukaryota</taxon>
        <taxon>Metazoa</taxon>
        <taxon>Spiralia</taxon>
        <taxon>Lophotrochozoa</taxon>
        <taxon>Mollusca</taxon>
        <taxon>Bivalvia</taxon>
        <taxon>Autobranchia</taxon>
        <taxon>Pteriomorphia</taxon>
        <taxon>Arcoida</taxon>
        <taxon>Arcoidea</taxon>
        <taxon>Arcidae</taxon>
        <taxon>Tegillarca</taxon>
    </lineage>
</organism>
<evidence type="ECO:0000256" key="4">
    <source>
        <dbReference type="SAM" id="MobiDB-lite"/>
    </source>
</evidence>
<feature type="compositionally biased region" description="Basic and acidic residues" evidence="4">
    <location>
        <begin position="18"/>
        <end position="36"/>
    </location>
</feature>
<dbReference type="Pfam" id="PF00038">
    <property type="entry name" value="Filament"/>
    <property type="match status" value="1"/>
</dbReference>
<evidence type="ECO:0000256" key="3">
    <source>
        <dbReference type="SAM" id="Coils"/>
    </source>
</evidence>
<sequence>MPSERSEDTDSQIEEIKLHIPDLEQVEHEESVKEQSEQNDTQFLEHLLDVDNIENGHLRNEKEQSTKFIDVQREPIIQTNNVTSKNYLKDKIRYSKGKRPHEKTVYVVRTVSQPSNKYIGRETNVTAVLNKPVITPFVENPYFRIDSGYSSRPHTYSGNSIKRLNRDKTTNNNKMSYRTREIYNYGNMGNVSGNMGNMQSMGTVTSMGSVGNMGNITSMSRVQEKEELQRLNDRFSAYVTKVRQMSDSNFQDSGAFIKSAKILEEEVMNLKNLYERELEAIRQQLEAVTRERNSFQCQFSKNQQTAADMQDRLTIEVDKNRKLMDEMNVLQKRIGMMEAELNEARLASNRPLQDIQHLQKEVDNLTRENETLKHRWEKEQLQRQEAEERLHQSLQKMQLAEQINSQQAIELRERLENSTATILSLEARVRDANKVDTSIPELLKQVREAAEEELRKYQAESEEQYNRNIAALKAQMDNDAQRLERINAEKTQLVGSIGELKAKITSLEGQIHNLDHQRASLEEMMKQERLISSEQVQTLEKKLHDVQEMLFVKMREANVSRDASIPLKAEIQAMKLLLEEEEKRLQAPFNATCYTSQTGRPVNTTLGTTNISQSYVQPSAPPLSPVPLTTTFVGTARMESPIQTGYTDQYYSQTAAQNEMMEGQFPGNTTKYSYESTAGVNKLQIDPSPPLTPRPIGPVSRVKSAPVSGRSSNGQLVSTSLGQGKDYFDEMFRDLTRETLYTPARPKSSPTERNQSSVTHDYTTSTSRSVIYILRAGVSYFIF</sequence>
<evidence type="ECO:0000313" key="6">
    <source>
        <dbReference type="EMBL" id="KAJ8299329.1"/>
    </source>
</evidence>
<dbReference type="PANTHER" id="PTHR47012">
    <property type="entry name" value="LAMIN TAIL DOMAIN-CONTAINING PROTEIN 1"/>
    <property type="match status" value="1"/>
</dbReference>
<evidence type="ECO:0000313" key="7">
    <source>
        <dbReference type="Proteomes" id="UP001217089"/>
    </source>
</evidence>
<accession>A0ABQ9E1J4</accession>
<dbReference type="PANTHER" id="PTHR47012:SF2">
    <property type="entry name" value="LTD DOMAIN-CONTAINING PROTEIN"/>
    <property type="match status" value="1"/>
</dbReference>
<feature type="region of interest" description="Disordered" evidence="4">
    <location>
        <begin position="683"/>
        <end position="720"/>
    </location>
</feature>
<feature type="domain" description="IF rod" evidence="5">
    <location>
        <begin position="223"/>
        <end position="335"/>
    </location>
</feature>
<feature type="compositionally biased region" description="Polar residues" evidence="4">
    <location>
        <begin position="748"/>
        <end position="762"/>
    </location>
</feature>
<gene>
    <name evidence="6" type="ORF">KUTeg_023389</name>
</gene>
<feature type="coiled-coil region" evidence="3">
    <location>
        <begin position="260"/>
        <end position="524"/>
    </location>
</feature>
<feature type="compositionally biased region" description="Pro residues" evidence="4">
    <location>
        <begin position="687"/>
        <end position="696"/>
    </location>
</feature>
<dbReference type="InterPro" id="IPR042840">
    <property type="entry name" value="LMNTD1"/>
</dbReference>
<proteinExistence type="predicted"/>
<feature type="compositionally biased region" description="Polar residues" evidence="4">
    <location>
        <begin position="709"/>
        <end position="720"/>
    </location>
</feature>
<protein>
    <recommendedName>
        <fullName evidence="5">IF rod domain-containing protein</fullName>
    </recommendedName>
</protein>
<dbReference type="Proteomes" id="UP001217089">
    <property type="component" value="Unassembled WGS sequence"/>
</dbReference>
<comment type="caution">
    <text evidence="6">The sequence shown here is derived from an EMBL/GenBank/DDBJ whole genome shotgun (WGS) entry which is preliminary data.</text>
</comment>
<keyword evidence="1" id="KW-0403">Intermediate filament</keyword>
<evidence type="ECO:0000256" key="1">
    <source>
        <dbReference type="ARBA" id="ARBA00022754"/>
    </source>
</evidence>
<evidence type="ECO:0000259" key="5">
    <source>
        <dbReference type="Pfam" id="PF00038"/>
    </source>
</evidence>
<dbReference type="InterPro" id="IPR039008">
    <property type="entry name" value="IF_rod_dom"/>
</dbReference>
<reference evidence="6 7" key="1">
    <citation type="submission" date="2022-12" db="EMBL/GenBank/DDBJ databases">
        <title>Chromosome-level genome of Tegillarca granosa.</title>
        <authorList>
            <person name="Kim J."/>
        </authorList>
    </citation>
    <scope>NUCLEOTIDE SEQUENCE [LARGE SCALE GENOMIC DNA]</scope>
    <source>
        <strain evidence="6">Teg-2019</strain>
        <tissue evidence="6">Adductor muscle</tissue>
    </source>
</reference>